<dbReference type="PROSITE" id="PS50928">
    <property type="entry name" value="ABC_TM1"/>
    <property type="match status" value="1"/>
</dbReference>
<keyword evidence="5 7" id="KW-1133">Transmembrane helix</keyword>
<comment type="subcellular location">
    <subcellularLocation>
        <location evidence="1 7">Cell membrane</location>
        <topology evidence="1 7">Multi-pass membrane protein</topology>
    </subcellularLocation>
</comment>
<dbReference type="InterPro" id="IPR000515">
    <property type="entry name" value="MetI-like"/>
</dbReference>
<dbReference type="RefSeq" id="WP_012872965.1">
    <property type="nucleotide sequence ID" value="NC_013524.1"/>
</dbReference>
<comment type="similarity">
    <text evidence="7">Belongs to the binding-protein-dependent transport system permease family.</text>
</comment>
<feature type="transmembrane region" description="Helical" evidence="7">
    <location>
        <begin position="105"/>
        <end position="129"/>
    </location>
</feature>
<dbReference type="OrthoDB" id="9776213at2"/>
<protein>
    <submittedName>
        <fullName evidence="9">Binding-protein-dependent transport systems inner membrane component</fullName>
    </submittedName>
</protein>
<dbReference type="AlphaFoldDB" id="D1CAX8"/>
<gene>
    <name evidence="9" type="ordered locus">Sthe_2510</name>
</gene>
<evidence type="ECO:0000313" key="10">
    <source>
        <dbReference type="Proteomes" id="UP000002027"/>
    </source>
</evidence>
<dbReference type="eggNOG" id="COG1173">
    <property type="taxonomic scope" value="Bacteria"/>
</dbReference>
<feature type="transmembrane region" description="Helical" evidence="7">
    <location>
        <begin position="141"/>
        <end position="161"/>
    </location>
</feature>
<feature type="transmembrane region" description="Helical" evidence="7">
    <location>
        <begin position="269"/>
        <end position="290"/>
    </location>
</feature>
<dbReference type="GO" id="GO:0005886">
    <property type="term" value="C:plasma membrane"/>
    <property type="evidence" value="ECO:0007669"/>
    <property type="project" value="UniProtKB-SubCell"/>
</dbReference>
<dbReference type="InterPro" id="IPR050366">
    <property type="entry name" value="BP-dependent_transpt_permease"/>
</dbReference>
<proteinExistence type="inferred from homology"/>
<dbReference type="Pfam" id="PF12911">
    <property type="entry name" value="OppC_N"/>
    <property type="match status" value="1"/>
</dbReference>
<dbReference type="EMBL" id="CP001824">
    <property type="protein sequence ID" value="ACZ39925.1"/>
    <property type="molecule type" value="Genomic_DNA"/>
</dbReference>
<feature type="domain" description="ABC transmembrane type-1" evidence="8">
    <location>
        <begin position="107"/>
        <end position="291"/>
    </location>
</feature>
<feature type="transmembrane region" description="Helical" evidence="7">
    <location>
        <begin position="167"/>
        <end position="184"/>
    </location>
</feature>
<reference evidence="10" key="1">
    <citation type="submission" date="2009-11" db="EMBL/GenBank/DDBJ databases">
        <title>The complete chromosome 2 of Sphaerobacter thermophilus DSM 20745.</title>
        <authorList>
            <person name="Lucas S."/>
            <person name="Copeland A."/>
            <person name="Lapidus A."/>
            <person name="Glavina del Rio T."/>
            <person name="Dalin E."/>
            <person name="Tice H."/>
            <person name="Bruce D."/>
            <person name="Goodwin L."/>
            <person name="Pitluck S."/>
            <person name="Kyrpides N."/>
            <person name="Mavromatis K."/>
            <person name="Ivanova N."/>
            <person name="Mikhailova N."/>
            <person name="LaButti K.M."/>
            <person name="Clum A."/>
            <person name="Sun H.I."/>
            <person name="Brettin T."/>
            <person name="Detter J.C."/>
            <person name="Han C."/>
            <person name="Larimer F."/>
            <person name="Land M."/>
            <person name="Hauser L."/>
            <person name="Markowitz V."/>
            <person name="Cheng J.F."/>
            <person name="Hugenholtz P."/>
            <person name="Woyke T."/>
            <person name="Wu D."/>
            <person name="Steenblock K."/>
            <person name="Schneider S."/>
            <person name="Pukall R."/>
            <person name="Goeker M."/>
            <person name="Klenk H.P."/>
            <person name="Eisen J.A."/>
        </authorList>
    </citation>
    <scope>NUCLEOTIDE SEQUENCE [LARGE SCALE GENOMIC DNA]</scope>
    <source>
        <strain evidence="10">ATCC 49802 / DSM 20745 / S 6022</strain>
    </source>
</reference>
<sequence>MPAGRAGAVARARLRSRPRGWRATYVRDRRRAWYRVLLSSRVAILALAFLIGVVLTSVLAPLLAPADPQVANPAVRLRGPSAEHWLGTDDLGRDVLSRLLYGGRISLLVGTCVTVVAVAVGAVLGLLAGYFTWLDGLLMRLLDGVMAFPGVLLAIAIVVGLGPGVDTVVIALALVYTPVVARLIRSTTLVIKRMPYVEAARCVGLSNGAILWRYVLANSVSPLIVQATFIVAYAILAEASLSFLGASVNPEVPTWGNMLRDGQRLLSRAWWVALVPGTMLFLTVFALNILGDLLRDALDPRSQERREDAVVK</sequence>
<dbReference type="Pfam" id="PF00528">
    <property type="entry name" value="BPD_transp_1"/>
    <property type="match status" value="1"/>
</dbReference>
<evidence type="ECO:0000256" key="7">
    <source>
        <dbReference type="RuleBase" id="RU363032"/>
    </source>
</evidence>
<dbReference type="KEGG" id="sti:Sthe_2510"/>
<dbReference type="SUPFAM" id="SSF161098">
    <property type="entry name" value="MetI-like"/>
    <property type="match status" value="1"/>
</dbReference>
<dbReference type="Gene3D" id="1.10.3720.10">
    <property type="entry name" value="MetI-like"/>
    <property type="match status" value="1"/>
</dbReference>
<keyword evidence="10" id="KW-1185">Reference proteome</keyword>
<dbReference type="InParanoid" id="D1CAX8"/>
<accession>D1CAX8</accession>
<feature type="transmembrane region" description="Helical" evidence="7">
    <location>
        <begin position="36"/>
        <end position="60"/>
    </location>
</feature>
<evidence type="ECO:0000256" key="4">
    <source>
        <dbReference type="ARBA" id="ARBA00022692"/>
    </source>
</evidence>
<dbReference type="PANTHER" id="PTHR43386">
    <property type="entry name" value="OLIGOPEPTIDE TRANSPORT SYSTEM PERMEASE PROTEIN APPC"/>
    <property type="match status" value="1"/>
</dbReference>
<organism evidence="9 10">
    <name type="scientific">Sphaerobacter thermophilus (strain ATCC 49802 / DSM 20745 / KCCM 41009 / NCIMB 13125 / S 6022)</name>
    <dbReference type="NCBI Taxonomy" id="479434"/>
    <lineage>
        <taxon>Bacteria</taxon>
        <taxon>Pseudomonadati</taxon>
        <taxon>Thermomicrobiota</taxon>
        <taxon>Thermomicrobia</taxon>
        <taxon>Sphaerobacterales</taxon>
        <taxon>Sphaerobacterineae</taxon>
        <taxon>Sphaerobacteraceae</taxon>
        <taxon>Sphaerobacter</taxon>
    </lineage>
</organism>
<evidence type="ECO:0000256" key="5">
    <source>
        <dbReference type="ARBA" id="ARBA00022989"/>
    </source>
</evidence>
<dbReference type="CDD" id="cd06261">
    <property type="entry name" value="TM_PBP2"/>
    <property type="match status" value="1"/>
</dbReference>
<name>D1CAX8_SPHTD</name>
<dbReference type="HOGENOM" id="CLU_028518_1_1_0"/>
<evidence type="ECO:0000256" key="3">
    <source>
        <dbReference type="ARBA" id="ARBA00022475"/>
    </source>
</evidence>
<evidence type="ECO:0000256" key="6">
    <source>
        <dbReference type="ARBA" id="ARBA00023136"/>
    </source>
</evidence>
<evidence type="ECO:0000313" key="9">
    <source>
        <dbReference type="EMBL" id="ACZ39925.1"/>
    </source>
</evidence>
<dbReference type="Proteomes" id="UP000002027">
    <property type="component" value="Chromosome 2"/>
</dbReference>
<keyword evidence="3" id="KW-1003">Cell membrane</keyword>
<dbReference type="STRING" id="479434.Sthe_2510"/>
<keyword evidence="2 7" id="KW-0813">Transport</keyword>
<dbReference type="GO" id="GO:0055085">
    <property type="term" value="P:transmembrane transport"/>
    <property type="evidence" value="ECO:0007669"/>
    <property type="project" value="InterPro"/>
</dbReference>
<dbReference type="PANTHER" id="PTHR43386:SF25">
    <property type="entry name" value="PEPTIDE ABC TRANSPORTER PERMEASE PROTEIN"/>
    <property type="match status" value="1"/>
</dbReference>
<evidence type="ECO:0000256" key="2">
    <source>
        <dbReference type="ARBA" id="ARBA00022448"/>
    </source>
</evidence>
<evidence type="ECO:0000259" key="8">
    <source>
        <dbReference type="PROSITE" id="PS50928"/>
    </source>
</evidence>
<dbReference type="InterPro" id="IPR035906">
    <property type="entry name" value="MetI-like_sf"/>
</dbReference>
<keyword evidence="6 7" id="KW-0472">Membrane</keyword>
<keyword evidence="4 7" id="KW-0812">Transmembrane</keyword>
<dbReference type="InterPro" id="IPR025966">
    <property type="entry name" value="OppC_N"/>
</dbReference>
<reference evidence="9 10" key="2">
    <citation type="journal article" date="2010" name="Stand. Genomic Sci.">
        <title>Complete genome sequence of Desulfohalobium retbaense type strain (HR(100)).</title>
        <authorList>
            <person name="Spring S."/>
            <person name="Nolan M."/>
            <person name="Lapidus A."/>
            <person name="Glavina Del Rio T."/>
            <person name="Copeland A."/>
            <person name="Tice H."/>
            <person name="Cheng J.F."/>
            <person name="Lucas S."/>
            <person name="Land M."/>
            <person name="Chen F."/>
            <person name="Bruce D."/>
            <person name="Goodwin L."/>
            <person name="Pitluck S."/>
            <person name="Ivanova N."/>
            <person name="Mavromatis K."/>
            <person name="Mikhailova N."/>
            <person name="Pati A."/>
            <person name="Chen A."/>
            <person name="Palaniappan K."/>
            <person name="Hauser L."/>
            <person name="Chang Y.J."/>
            <person name="Jeffries C.D."/>
            <person name="Munk C."/>
            <person name="Kiss H."/>
            <person name="Chain P."/>
            <person name="Han C."/>
            <person name="Brettin T."/>
            <person name="Detter J.C."/>
            <person name="Schuler E."/>
            <person name="Goker M."/>
            <person name="Rohde M."/>
            <person name="Bristow J."/>
            <person name="Eisen J.A."/>
            <person name="Markowitz V."/>
            <person name="Hugenholtz P."/>
            <person name="Kyrpides N.C."/>
            <person name="Klenk H.P."/>
        </authorList>
    </citation>
    <scope>NUCLEOTIDE SEQUENCE [LARGE SCALE GENOMIC DNA]</scope>
    <source>
        <strain evidence="10">ATCC 49802 / DSM 20745 / S 6022</strain>
    </source>
</reference>
<evidence type="ECO:0000256" key="1">
    <source>
        <dbReference type="ARBA" id="ARBA00004651"/>
    </source>
</evidence>